<keyword evidence="4" id="KW-0808">Transferase</keyword>
<dbReference type="KEGG" id="xtr:101734110"/>
<dbReference type="Pfam" id="PF23222">
    <property type="entry name" value="RRM_PARP14_1"/>
    <property type="match status" value="1"/>
</dbReference>
<evidence type="ECO:0000313" key="11">
    <source>
        <dbReference type="Xenbase" id="XB-GENE-29087543"/>
    </source>
</evidence>
<dbReference type="InterPro" id="IPR039396">
    <property type="entry name" value="Deltex_C"/>
</dbReference>
<dbReference type="InterPro" id="IPR057051">
    <property type="entry name" value="PARP14_RPM_1"/>
</dbReference>
<dbReference type="GO" id="GO:0046872">
    <property type="term" value="F:metal ion binding"/>
    <property type="evidence" value="ECO:0007669"/>
    <property type="project" value="UniProtKB-KW"/>
</dbReference>
<dbReference type="InterPro" id="IPR000504">
    <property type="entry name" value="RRM_dom"/>
</dbReference>
<dbReference type="GO" id="GO:0005654">
    <property type="term" value="C:nucleoplasm"/>
    <property type="evidence" value="ECO:0000318"/>
    <property type="project" value="GO_Central"/>
</dbReference>
<dbReference type="Pfam" id="PF18102">
    <property type="entry name" value="DTC"/>
    <property type="match status" value="1"/>
</dbReference>
<dbReference type="GO" id="GO:0061630">
    <property type="term" value="F:ubiquitin protein ligase activity"/>
    <property type="evidence" value="ECO:0000318"/>
    <property type="project" value="GO_Central"/>
</dbReference>
<dbReference type="GO" id="GO:0016567">
    <property type="term" value="P:protein ubiquitination"/>
    <property type="evidence" value="ECO:0000318"/>
    <property type="project" value="GO_Central"/>
</dbReference>
<organism evidence="9 10">
    <name type="scientific">Xenopus tropicalis</name>
    <name type="common">Western clawed frog</name>
    <name type="synonym">Silurana tropicalis</name>
    <dbReference type="NCBI Taxonomy" id="8364"/>
    <lineage>
        <taxon>Eukaryota</taxon>
        <taxon>Metazoa</taxon>
        <taxon>Chordata</taxon>
        <taxon>Craniata</taxon>
        <taxon>Vertebrata</taxon>
        <taxon>Euteleostomi</taxon>
        <taxon>Amphibia</taxon>
        <taxon>Batrachia</taxon>
        <taxon>Anura</taxon>
        <taxon>Pipoidea</taxon>
        <taxon>Pipidae</taxon>
        <taxon>Xenopodinae</taxon>
        <taxon>Xenopus</taxon>
        <taxon>Silurana</taxon>
    </lineage>
</organism>
<reference evidence="10" key="1">
    <citation type="submission" date="2025-08" db="UniProtKB">
        <authorList>
            <consortium name="RefSeq"/>
        </authorList>
    </citation>
    <scope>IDENTIFICATION</scope>
    <source>
        <strain evidence="10">Nigerian</strain>
        <tissue evidence="10">Liver and blood</tissue>
    </source>
</reference>
<evidence type="ECO:0000313" key="10">
    <source>
        <dbReference type="RefSeq" id="XP_004918696.1"/>
    </source>
</evidence>
<gene>
    <name evidence="10 11" type="primary">LOC101734110</name>
</gene>
<dbReference type="Xenbase" id="XB-GENE-29087543">
    <property type="gene designation" value="LOC101734110"/>
</dbReference>
<dbReference type="InterPro" id="IPR039399">
    <property type="entry name" value="Deltex_C_sf"/>
</dbReference>
<comment type="catalytic activity">
    <reaction evidence="1">
        <text>S-ubiquitinyl-[E2 ubiquitin-conjugating enzyme]-L-cysteine + [acceptor protein]-L-lysine = [E2 ubiquitin-conjugating enzyme]-L-cysteine + N(6)-ubiquitinyl-[acceptor protein]-L-lysine.</text>
        <dbReference type="EC" id="2.3.2.27"/>
    </reaction>
</comment>
<keyword evidence="6" id="KW-0694">RNA-binding</keyword>
<dbReference type="Gene3D" id="3.30.70.330">
    <property type="match status" value="1"/>
</dbReference>
<sequence>MEKMKICVDGIPSDLPPERVKDKLFIHFLRPRNGGGEIEQLEVLPGPPAYALITFEENKVAERILETRDHNLTVNGKSYLLTVSQASDKLEPYQIFENLSLTINYKQLPERCKNIIRTLSTSHADLHYRFDNNRNTCIVSGAYTKVQSLSQEILTLLGTGVVNAERDPKQIQSKAKSDQRKITFSTPQELRAMSQNKTEKYCENSYFEEEQKIYARAVPEQTEEPLVWDTDIYKYIQRLLSEEYNQILRKHNIQVVDTSSDGITSLYLQSVNEDDKKTGHLFNARYELLSLYQDLEFKLRKEQIGKILLPLDKDSMREFYRDIHSQWPGVFCQDDEKNIYFIGDGSDVAHAKNHVIRHYIYKSLPDLEMDVNKSQQKKDELKTLSNKYNMPESEDRLEAISSQPRSQTALSLSSYPYNLSKDPSINKKMLLQEQEKAKYQRPGFNVDLLKSYKNGRYGFRENQSLLHTEKNSRERNVKQLDIALSLKTKDTRDVKKAGPVKPVPLQYSSLVDVDSSTSELVEAKPGIRRSNSFSHTYSKEKCASDKQGNLPQALPKAEIYVDSRLWRYLRDAYKSDIDSMCSGVIITEEEKNNIVILTIQADSRSTLFTVKGNIQSFYEKKSNSIVYKCLTYSVLKVKGADDKALGDLHAAFEHCSNKIRINTDKDVVHLTYPEEIHLKVNEAYNLFLESRNQPSTLNPSSLAMVSLGSIEQNYESNLGISQQQLTTNYSFSASLSRGGLESQKNTSLVDSGSVPYYMNQKSLEENIQMPSYTRTLPDCSNIGGFFEEPDPYKVKSSLPSKFQMDRGRTIEDKMEEISEDFRSLQVIHKQQNSEEQRMEGHDLSKKEAGKEDLKLQEEKRVPANEQKSVKIGKVCDLCNDNMTLVSCGHYQCNNCVSPAKDKCSICIMTVPLHDESGLKATMVYTQMSLSLQGYERDPTLKIIYDIPDGIQGAGHPHPGSNYKGGRFEAYLPDNHEGKKLLVLLEKALSQGLTFQIKNVGSVDQVTWNYIPHKTSPDGGKAKNGYPDLAYIKNLLKLLKSYGIE</sequence>
<accession>A0A8J0R3S5</accession>
<comment type="pathway">
    <text evidence="2">Protein modification; protein ubiquitination.</text>
</comment>
<evidence type="ECO:0000256" key="5">
    <source>
        <dbReference type="ARBA" id="ARBA00022723"/>
    </source>
</evidence>
<keyword evidence="9" id="KW-1185">Reference proteome</keyword>
<dbReference type="InterPro" id="IPR012677">
    <property type="entry name" value="Nucleotide-bd_a/b_plait_sf"/>
</dbReference>
<dbReference type="EC" id="2.3.2.27" evidence="3"/>
<dbReference type="AlphaFoldDB" id="A0A8J0R3S5"/>
<dbReference type="Proteomes" id="UP000008143">
    <property type="component" value="Chromosome 10"/>
</dbReference>
<dbReference type="InterPro" id="IPR039398">
    <property type="entry name" value="Deltex_fam"/>
</dbReference>
<feature type="compositionally biased region" description="Basic and acidic residues" evidence="7">
    <location>
        <begin position="831"/>
        <end position="853"/>
    </location>
</feature>
<dbReference type="OrthoDB" id="527344at2759"/>
<evidence type="ECO:0000256" key="1">
    <source>
        <dbReference type="ARBA" id="ARBA00000900"/>
    </source>
</evidence>
<dbReference type="OMA" id="QRTKCGA"/>
<dbReference type="GO" id="GO:0003723">
    <property type="term" value="F:RNA binding"/>
    <property type="evidence" value="ECO:0007669"/>
    <property type="project" value="UniProtKB-UniRule"/>
</dbReference>
<feature type="domain" description="RRM" evidence="8">
    <location>
        <begin position="4"/>
        <end position="88"/>
    </location>
</feature>
<dbReference type="PANTHER" id="PTHR12622">
    <property type="entry name" value="DELTEX-RELATED"/>
    <property type="match status" value="1"/>
</dbReference>
<dbReference type="GO" id="GO:0007219">
    <property type="term" value="P:Notch signaling pathway"/>
    <property type="evidence" value="ECO:0000318"/>
    <property type="project" value="GO_Central"/>
</dbReference>
<evidence type="ECO:0000256" key="3">
    <source>
        <dbReference type="ARBA" id="ARBA00012483"/>
    </source>
</evidence>
<evidence type="ECO:0000256" key="4">
    <source>
        <dbReference type="ARBA" id="ARBA00022679"/>
    </source>
</evidence>
<proteinExistence type="predicted"/>
<dbReference type="UniPathway" id="UPA00143"/>
<evidence type="ECO:0000313" key="9">
    <source>
        <dbReference type="Proteomes" id="UP000008143"/>
    </source>
</evidence>
<name>A0A8J0R3S5_XENTR</name>
<dbReference type="PROSITE" id="PS50102">
    <property type="entry name" value="RRM"/>
    <property type="match status" value="1"/>
</dbReference>
<dbReference type="GeneID" id="101734110"/>
<evidence type="ECO:0000256" key="2">
    <source>
        <dbReference type="ARBA" id="ARBA00004906"/>
    </source>
</evidence>
<feature type="region of interest" description="Disordered" evidence="7">
    <location>
        <begin position="829"/>
        <end position="853"/>
    </location>
</feature>
<keyword evidence="5" id="KW-0479">Metal-binding</keyword>
<evidence type="ECO:0000256" key="6">
    <source>
        <dbReference type="PROSITE-ProRule" id="PRU00176"/>
    </source>
</evidence>
<dbReference type="AGR" id="Xenbase:XB-GENE-29087543"/>
<dbReference type="RefSeq" id="XP_004918696.1">
    <property type="nucleotide sequence ID" value="XM_004918639.4"/>
</dbReference>
<protein>
    <recommendedName>
        <fullName evidence="3">RING-type E3 ubiquitin transferase</fullName>
        <ecNumber evidence="3">2.3.2.27</ecNumber>
    </recommendedName>
</protein>
<dbReference type="Gene3D" id="3.30.390.130">
    <property type="match status" value="1"/>
</dbReference>
<evidence type="ECO:0000259" key="8">
    <source>
        <dbReference type="PROSITE" id="PS50102"/>
    </source>
</evidence>
<evidence type="ECO:0000256" key="7">
    <source>
        <dbReference type="SAM" id="MobiDB-lite"/>
    </source>
</evidence>